<keyword evidence="2" id="KW-0472">Membrane</keyword>
<evidence type="ECO:0008006" key="5">
    <source>
        <dbReference type="Google" id="ProtNLM"/>
    </source>
</evidence>
<keyword evidence="2" id="KW-1133">Transmembrane helix</keyword>
<feature type="region of interest" description="Disordered" evidence="1">
    <location>
        <begin position="158"/>
        <end position="184"/>
    </location>
</feature>
<dbReference type="InterPro" id="IPR006626">
    <property type="entry name" value="PbH1"/>
</dbReference>
<dbReference type="SUPFAM" id="SSF51126">
    <property type="entry name" value="Pectin lyase-like"/>
    <property type="match status" value="3"/>
</dbReference>
<gene>
    <name evidence="3" type="ORF">M9Y10_023932</name>
</gene>
<evidence type="ECO:0000313" key="4">
    <source>
        <dbReference type="Proteomes" id="UP001470230"/>
    </source>
</evidence>
<accession>A0ABR2KWH5</accession>
<feature type="transmembrane region" description="Helical" evidence="2">
    <location>
        <begin position="1928"/>
        <end position="1947"/>
    </location>
</feature>
<keyword evidence="4" id="KW-1185">Reference proteome</keyword>
<protein>
    <recommendedName>
        <fullName evidence="5">Right handed beta helix domain-containing protein</fullName>
    </recommendedName>
</protein>
<evidence type="ECO:0000256" key="2">
    <source>
        <dbReference type="SAM" id="Phobius"/>
    </source>
</evidence>
<keyword evidence="2" id="KW-0812">Transmembrane</keyword>
<evidence type="ECO:0000256" key="1">
    <source>
        <dbReference type="SAM" id="MobiDB-lite"/>
    </source>
</evidence>
<sequence length="1965" mass="222889">MIIELLIYFSQARKEICICNKECTHLCPAIYFNASSSFSFRNFISPYIKDEKEIDLYLYSQNNGFTFSIDLSYFHYQKLTLKALIDSKEILLYIKKENHENYTKTKIKPGYKINLPDLTMTPELNSNTNKYISSSNSPSSTTIPISLGLHQLYHTGDTECENGPQSDSSRNKKYKLSSYGTSTSNSNCRCPNEDGNLDQPSAYKCGHRCYGATTYRHTFKGVQFAIYGTKDSSNARCYVKIDDNPEEEVNLFSNVRLDYTIIYTSDVLEYKEHTIIISPKNGGKYEINKFVYWPSITAKRLNCTEFVLNPEGRDANQKWKTESDGIGGIRKYRDVNGAALFKLQCTKFWIYGLIDKNYPNLNVNYNGKSDSVPTKATDEIRRENVLIYESPEFEYSSITVNLKPSSNVLIIYCVFYEVPPSPVQTPIPMSVNLKEMECKNIGSCVYSAQSISVEYNKGDHNHGCSTDYAASYQCGIRCQGTGMEVSYTFKGVKFGLFGKYNPNFGTINVKLDGNNIANINANGPEFLYANLFESDVYIYKDHTVTITSTGVYEIYKLVFWPTIKANRCNSTEFSYPKGVRTSSDKIGGVTKWYDYYDLKPKYYEKKNFQCSRFWIYIISDNNYKFATLTYDGKSYQVNQETPTRNDCSLVFVSDEFEYKSIDLKGASDGYLTLYCVYYHAEPSEFEYIDKNFYITLPYIQIYVPPISKINQISGCNFSHISEELDYFIILEKDVEFFDNTFEYSSTNNVKYAMPIRVQYNSQGSSFLIIRNCTFTQATRKASTDNANVFYCNSSYSINVDFQSCLFDNCGSSSSEIIIQIESSNSFVKMENCTFQFTQNSCKVLKTSCSRATFNECKFIKSGPIIFEQEEGSSSTEESNNIAITRCTFDSCSISSYNYECIKMIIQSTSSLTFEHNMVCNMNTIEIYDYLIFIDGNDKIDQIDFKNISFVNNTSKSLYGGGCGMMIFNINKLIFTRCNFINNEARKNHNQARNNDMEIPGGLYYNGDGGAIQIGFHCWSNKAALTFESCTFKKNRAVRHGGALAIQTLTTVNINNCMFESNEANYNFESSAELLIENHFNKKTQGRAGAIYINPSYFYNAQYRGCENIDDYLKNISITNCQFLSNSAFDGYAIYVEGDEVPTEFVITENVFDRNYNYDEESANNDPNISARAVIASEIFAVPEKNTITQNDFLNLTSKKFIFVDHYGSWISNTPIFTETEAFTKTEGFTLTADFTTSKKFTNSGMFSDSKEFSKSSVFSNSEKFTETGSFTKTEGFTATTEFTTSEKFTNSCIFSDSKEFSKSSMFSNSEKFTETELFSKTEEFTLTADFTTSKKFTNSGMFSDSKEFSKSSVFSNSEKFTETGSFTKTEGFTATTEFTTSEKFTNSCIFSDSKEFSKSFAFSNSEKFTETELFSKTEEFTLTADFSISEKFTNSGMFSDSKEFSKSSMFSNSEKFTETGSFTKTEGFTATTEFTTSEKFTNSGMFSDSKEFSKSLIFSNSAKFTETGSFTKTEGFTITADFTTSEKFSFSGSFSDSTKFSISNAFSNTEKFSLTEAFTHTVKFSFSISFTESERFSTSLFFSNSNKFSFSNQFTNTNKFSATTSFTNSKKFSESKHFSESFYFTQSNDFSPSIPFFPKAQCALYINGEYKQINNCEYSQYESTNVLIQVLTTNFTDYQKDGDGSAIHLSNCGLIVNSSHFIDCISTSPVGGGGAIYINNSMNIENNVTFIDVLFLRCKAAYGGAVFLYSNSDININYFLRCKFLSNEAYAKKSVSNENKNLYGGGAIYATTQSLLVENCSFHHNKGSGVKICNLLNEEKSKHLLEKSLSSFYIIGCEFEKDVKSKSSISYVDQSIGNKLEIKNCEFKGKIKKGSHYIEGMLLEKESILMESCNFEDDANNIMNLIFTNDFAFEMNPKFMLNPILNKYWIIILGTALIIALFSIISWKISAFRNMDGSDEKPFEP</sequence>
<name>A0ABR2KWH5_9EUKA</name>
<proteinExistence type="predicted"/>
<dbReference type="SMART" id="SM00710">
    <property type="entry name" value="PbH1"/>
    <property type="match status" value="6"/>
</dbReference>
<comment type="caution">
    <text evidence="3">The sequence shown here is derived from an EMBL/GenBank/DDBJ whole genome shotgun (WGS) entry which is preliminary data.</text>
</comment>
<dbReference type="Proteomes" id="UP001470230">
    <property type="component" value="Unassembled WGS sequence"/>
</dbReference>
<dbReference type="Gene3D" id="2.60.120.260">
    <property type="entry name" value="Galactose-binding domain-like"/>
    <property type="match status" value="2"/>
</dbReference>
<reference evidence="3 4" key="1">
    <citation type="submission" date="2024-04" db="EMBL/GenBank/DDBJ databases">
        <title>Tritrichomonas musculus Genome.</title>
        <authorList>
            <person name="Alves-Ferreira E."/>
            <person name="Grigg M."/>
            <person name="Lorenzi H."/>
            <person name="Galac M."/>
        </authorList>
    </citation>
    <scope>NUCLEOTIDE SEQUENCE [LARGE SCALE GENOMIC DNA]</scope>
    <source>
        <strain evidence="3 4">EAF2021</strain>
    </source>
</reference>
<dbReference type="EMBL" id="JAPFFF010000003">
    <property type="protein sequence ID" value="KAK8895466.1"/>
    <property type="molecule type" value="Genomic_DNA"/>
</dbReference>
<dbReference type="InterPro" id="IPR011050">
    <property type="entry name" value="Pectin_lyase_fold/virulence"/>
</dbReference>
<organism evidence="3 4">
    <name type="scientific">Tritrichomonas musculus</name>
    <dbReference type="NCBI Taxonomy" id="1915356"/>
    <lineage>
        <taxon>Eukaryota</taxon>
        <taxon>Metamonada</taxon>
        <taxon>Parabasalia</taxon>
        <taxon>Tritrichomonadida</taxon>
        <taxon>Tritrichomonadidae</taxon>
        <taxon>Tritrichomonas</taxon>
    </lineage>
</organism>
<evidence type="ECO:0000313" key="3">
    <source>
        <dbReference type="EMBL" id="KAK8895466.1"/>
    </source>
</evidence>